<name>A0A0L0FKW7_9EUKA</name>
<dbReference type="GO" id="GO:0016787">
    <property type="term" value="F:hydrolase activity"/>
    <property type="evidence" value="ECO:0007669"/>
    <property type="project" value="UniProtKB-KW"/>
</dbReference>
<gene>
    <name evidence="5" type="ORF">SARC_10108</name>
</gene>
<dbReference type="PANTHER" id="PTHR44533">
    <property type="entry name" value="DEAD/H RNA HELICASE, PUTATIVE-RELATED"/>
    <property type="match status" value="1"/>
</dbReference>
<evidence type="ECO:0000256" key="3">
    <source>
        <dbReference type="SAM" id="MobiDB-lite"/>
    </source>
</evidence>
<dbReference type="PANTHER" id="PTHR44533:SF4">
    <property type="entry name" value="DEAD_H RNA HELICASE, PUTATIVE-RELATED"/>
    <property type="match status" value="1"/>
</dbReference>
<dbReference type="EMBL" id="KQ242735">
    <property type="protein sequence ID" value="KNC77429.1"/>
    <property type="molecule type" value="Genomic_DNA"/>
</dbReference>
<organism evidence="5 6">
    <name type="scientific">Sphaeroforma arctica JP610</name>
    <dbReference type="NCBI Taxonomy" id="667725"/>
    <lineage>
        <taxon>Eukaryota</taxon>
        <taxon>Ichthyosporea</taxon>
        <taxon>Ichthyophonida</taxon>
        <taxon>Sphaeroforma</taxon>
    </lineage>
</organism>
<evidence type="ECO:0000313" key="5">
    <source>
        <dbReference type="EMBL" id="KNC77429.1"/>
    </source>
</evidence>
<dbReference type="PROSITE" id="PS51192">
    <property type="entry name" value="HELICASE_ATP_BIND_1"/>
    <property type="match status" value="1"/>
</dbReference>
<reference evidence="5 6" key="1">
    <citation type="submission" date="2011-02" db="EMBL/GenBank/DDBJ databases">
        <title>The Genome Sequence of Sphaeroforma arctica JP610.</title>
        <authorList>
            <consortium name="The Broad Institute Genome Sequencing Platform"/>
            <person name="Russ C."/>
            <person name="Cuomo C."/>
            <person name="Young S.K."/>
            <person name="Zeng Q."/>
            <person name="Gargeya S."/>
            <person name="Alvarado L."/>
            <person name="Berlin A."/>
            <person name="Chapman S.B."/>
            <person name="Chen Z."/>
            <person name="Freedman E."/>
            <person name="Gellesch M."/>
            <person name="Goldberg J."/>
            <person name="Griggs A."/>
            <person name="Gujja S."/>
            <person name="Heilman E."/>
            <person name="Heiman D."/>
            <person name="Howarth C."/>
            <person name="Mehta T."/>
            <person name="Neiman D."/>
            <person name="Pearson M."/>
            <person name="Roberts A."/>
            <person name="Saif S."/>
            <person name="Shea T."/>
            <person name="Shenoy N."/>
            <person name="Sisk P."/>
            <person name="Stolte C."/>
            <person name="Sykes S."/>
            <person name="White J."/>
            <person name="Yandava C."/>
            <person name="Burger G."/>
            <person name="Gray M.W."/>
            <person name="Holland P.W.H."/>
            <person name="King N."/>
            <person name="Lang F.B.F."/>
            <person name="Roger A.J."/>
            <person name="Ruiz-Trillo I."/>
            <person name="Haas B."/>
            <person name="Nusbaum C."/>
            <person name="Birren B."/>
        </authorList>
    </citation>
    <scope>NUCLEOTIDE SEQUENCE [LARGE SCALE GENOMIC DNA]</scope>
    <source>
        <strain evidence="5 6">JP610</strain>
    </source>
</reference>
<dbReference type="InterPro" id="IPR052431">
    <property type="entry name" value="SKI2_subfamily_helicases"/>
</dbReference>
<dbReference type="GO" id="GO:0003676">
    <property type="term" value="F:nucleic acid binding"/>
    <property type="evidence" value="ECO:0007669"/>
    <property type="project" value="InterPro"/>
</dbReference>
<dbReference type="STRING" id="667725.A0A0L0FKW7"/>
<accession>A0A0L0FKW7</accession>
<sequence length="266" mass="29016">GTKVDLSLLPKTNVRCRVVFVCPTLALCNQTAGEVRRQFPLVPVGVFTAKFRESIHTCEVLVCTPHMLEILYQSPASHIWRTRILRWVICDEIHMMSSFDGPQRTPSAKNLGSADAISVSDEYSAEDAGSTIEACDESSTSTDDEETADEDEDETNLDGCLRRLLGHIECPVLALSASIVDPSSLASFIEAMRSTGDRQYQGYADQSCTECIISTEGSVDKADQTTNQKLEVAVGVDIGRDSEVGSACKCDENRNKVWVVPSPDST</sequence>
<dbReference type="GeneID" id="25910612"/>
<feature type="domain" description="Helicase ATP-binding" evidence="4">
    <location>
        <begin position="1"/>
        <end position="197"/>
    </location>
</feature>
<dbReference type="InterPro" id="IPR027417">
    <property type="entry name" value="P-loop_NTPase"/>
</dbReference>
<proteinExistence type="predicted"/>
<evidence type="ECO:0000256" key="1">
    <source>
        <dbReference type="ARBA" id="ARBA00022801"/>
    </source>
</evidence>
<dbReference type="SUPFAM" id="SSF52540">
    <property type="entry name" value="P-loop containing nucleoside triphosphate hydrolases"/>
    <property type="match status" value="1"/>
</dbReference>
<evidence type="ECO:0000256" key="2">
    <source>
        <dbReference type="ARBA" id="ARBA00022806"/>
    </source>
</evidence>
<dbReference type="RefSeq" id="XP_014151331.1">
    <property type="nucleotide sequence ID" value="XM_014295856.1"/>
</dbReference>
<dbReference type="GO" id="GO:0005737">
    <property type="term" value="C:cytoplasm"/>
    <property type="evidence" value="ECO:0007669"/>
    <property type="project" value="TreeGrafter"/>
</dbReference>
<protein>
    <recommendedName>
        <fullName evidence="4">Helicase ATP-binding domain-containing protein</fullName>
    </recommendedName>
</protein>
<feature type="compositionally biased region" description="Acidic residues" evidence="3">
    <location>
        <begin position="142"/>
        <end position="155"/>
    </location>
</feature>
<dbReference type="Gene3D" id="3.40.50.300">
    <property type="entry name" value="P-loop containing nucleotide triphosphate hydrolases"/>
    <property type="match status" value="1"/>
</dbReference>
<keyword evidence="2" id="KW-0067">ATP-binding</keyword>
<dbReference type="GO" id="GO:0004386">
    <property type="term" value="F:helicase activity"/>
    <property type="evidence" value="ECO:0007669"/>
    <property type="project" value="UniProtKB-KW"/>
</dbReference>
<keyword evidence="1" id="KW-0378">Hydrolase</keyword>
<keyword evidence="2" id="KW-0347">Helicase</keyword>
<feature type="region of interest" description="Disordered" evidence="3">
    <location>
        <begin position="128"/>
        <end position="155"/>
    </location>
</feature>
<dbReference type="Proteomes" id="UP000054560">
    <property type="component" value="Unassembled WGS sequence"/>
</dbReference>
<evidence type="ECO:0000259" key="4">
    <source>
        <dbReference type="PROSITE" id="PS51192"/>
    </source>
</evidence>
<keyword evidence="2" id="KW-0547">Nucleotide-binding</keyword>
<dbReference type="Pfam" id="PF00270">
    <property type="entry name" value="DEAD"/>
    <property type="match status" value="1"/>
</dbReference>
<keyword evidence="6" id="KW-1185">Reference proteome</keyword>
<dbReference type="OrthoDB" id="10255326at2759"/>
<dbReference type="AlphaFoldDB" id="A0A0L0FKW7"/>
<dbReference type="InterPro" id="IPR011545">
    <property type="entry name" value="DEAD/DEAH_box_helicase_dom"/>
</dbReference>
<dbReference type="GO" id="GO:0005524">
    <property type="term" value="F:ATP binding"/>
    <property type="evidence" value="ECO:0007669"/>
    <property type="project" value="InterPro"/>
</dbReference>
<evidence type="ECO:0000313" key="6">
    <source>
        <dbReference type="Proteomes" id="UP000054560"/>
    </source>
</evidence>
<dbReference type="InterPro" id="IPR014001">
    <property type="entry name" value="Helicase_ATP-bd"/>
</dbReference>
<feature type="non-terminal residue" evidence="5">
    <location>
        <position position="1"/>
    </location>
</feature>